<sequence>MDAAVEKIAILDFEASSLSEASWPIEIGLSWLEHGEVRTWSSLIHPAHDWEIDDWSPQSAAVHGISLSELREAPSTTEVAETFFKVLGGRKLVSDAPEFEIRWLDRLLRAAGRAENPSIEDFDGTSFAVFEGYALDLVYETIERRPAPHRAGPDTARLARGWLKASQHQAFLELEGRTA</sequence>
<dbReference type="OrthoDB" id="5705783at2"/>
<name>A0A4R6A9U8_9RHOB</name>
<proteinExistence type="predicted"/>
<dbReference type="AlphaFoldDB" id="A0A4R6A9U8"/>
<accession>A0A4R6A9U8</accession>
<dbReference type="InterPro" id="IPR036397">
    <property type="entry name" value="RNaseH_sf"/>
</dbReference>
<dbReference type="RefSeq" id="WP_133396624.1">
    <property type="nucleotide sequence ID" value="NZ_SNAA01000008.1"/>
</dbReference>
<dbReference type="InterPro" id="IPR013520">
    <property type="entry name" value="Ribonucl_H"/>
</dbReference>
<dbReference type="Pfam" id="PF00929">
    <property type="entry name" value="RNase_T"/>
    <property type="match status" value="1"/>
</dbReference>
<feature type="domain" description="Exonuclease" evidence="1">
    <location>
        <begin position="10"/>
        <end position="140"/>
    </location>
</feature>
<keyword evidence="3" id="KW-1185">Reference proteome</keyword>
<gene>
    <name evidence="2" type="ORF">E2L08_08365</name>
</gene>
<dbReference type="GO" id="GO:0004527">
    <property type="term" value="F:exonuclease activity"/>
    <property type="evidence" value="ECO:0007669"/>
    <property type="project" value="UniProtKB-ARBA"/>
</dbReference>
<dbReference type="Gene3D" id="3.30.420.10">
    <property type="entry name" value="Ribonuclease H-like superfamily/Ribonuclease H"/>
    <property type="match status" value="1"/>
</dbReference>
<dbReference type="GO" id="GO:0003676">
    <property type="term" value="F:nucleic acid binding"/>
    <property type="evidence" value="ECO:0007669"/>
    <property type="project" value="InterPro"/>
</dbReference>
<dbReference type="Proteomes" id="UP000295701">
    <property type="component" value="Unassembled WGS sequence"/>
</dbReference>
<dbReference type="EMBL" id="SNAA01000008">
    <property type="protein sequence ID" value="TDL79612.1"/>
    <property type="molecule type" value="Genomic_DNA"/>
</dbReference>
<organism evidence="2 3">
    <name type="scientific">Palleronia sediminis</name>
    <dbReference type="NCBI Taxonomy" id="2547833"/>
    <lineage>
        <taxon>Bacteria</taxon>
        <taxon>Pseudomonadati</taxon>
        <taxon>Pseudomonadota</taxon>
        <taxon>Alphaproteobacteria</taxon>
        <taxon>Rhodobacterales</taxon>
        <taxon>Roseobacteraceae</taxon>
        <taxon>Palleronia</taxon>
    </lineage>
</organism>
<comment type="caution">
    <text evidence="2">The sequence shown here is derived from an EMBL/GenBank/DDBJ whole genome shotgun (WGS) entry which is preliminary data.</text>
</comment>
<dbReference type="SUPFAM" id="SSF53098">
    <property type="entry name" value="Ribonuclease H-like"/>
    <property type="match status" value="1"/>
</dbReference>
<dbReference type="InterPro" id="IPR012337">
    <property type="entry name" value="RNaseH-like_sf"/>
</dbReference>
<evidence type="ECO:0000313" key="3">
    <source>
        <dbReference type="Proteomes" id="UP000295701"/>
    </source>
</evidence>
<reference evidence="2 3" key="1">
    <citation type="submission" date="2019-03" db="EMBL/GenBank/DDBJ databases">
        <title>Primorskyibacter sp. SS33 isolated from sediments.</title>
        <authorList>
            <person name="Xunke S."/>
        </authorList>
    </citation>
    <scope>NUCLEOTIDE SEQUENCE [LARGE SCALE GENOMIC DNA]</scope>
    <source>
        <strain evidence="2 3">SS33</strain>
    </source>
</reference>
<dbReference type="GO" id="GO:0006259">
    <property type="term" value="P:DNA metabolic process"/>
    <property type="evidence" value="ECO:0007669"/>
    <property type="project" value="UniProtKB-ARBA"/>
</dbReference>
<protein>
    <recommendedName>
        <fullName evidence="1">Exonuclease domain-containing protein</fullName>
    </recommendedName>
</protein>
<evidence type="ECO:0000313" key="2">
    <source>
        <dbReference type="EMBL" id="TDL79612.1"/>
    </source>
</evidence>
<evidence type="ECO:0000259" key="1">
    <source>
        <dbReference type="Pfam" id="PF00929"/>
    </source>
</evidence>